<dbReference type="Proteomes" id="UP000663856">
    <property type="component" value="Unassembled WGS sequence"/>
</dbReference>
<dbReference type="Proteomes" id="UP000663866">
    <property type="component" value="Unassembled WGS sequence"/>
</dbReference>
<reference evidence="1" key="1">
    <citation type="submission" date="2021-02" db="EMBL/GenBank/DDBJ databases">
        <authorList>
            <person name="Nowell W R."/>
        </authorList>
    </citation>
    <scope>NUCLEOTIDE SEQUENCE</scope>
</reference>
<evidence type="ECO:0000313" key="1">
    <source>
        <dbReference type="EMBL" id="CAF2041419.1"/>
    </source>
</evidence>
<proteinExistence type="predicted"/>
<organism evidence="1 3">
    <name type="scientific">Rotaria magnacalcarata</name>
    <dbReference type="NCBI Taxonomy" id="392030"/>
    <lineage>
        <taxon>Eukaryota</taxon>
        <taxon>Metazoa</taxon>
        <taxon>Spiralia</taxon>
        <taxon>Gnathifera</taxon>
        <taxon>Rotifera</taxon>
        <taxon>Eurotatoria</taxon>
        <taxon>Bdelloidea</taxon>
        <taxon>Philodinida</taxon>
        <taxon>Philodinidae</taxon>
        <taxon>Rotaria</taxon>
    </lineage>
</organism>
<gene>
    <name evidence="2" type="ORF">OVN521_LOCUS20374</name>
    <name evidence="1" type="ORF">WKI299_LOCUS8395</name>
</gene>
<sequence>AGLGTRSKQAKTIAIQRRMDKLGERYYDEAINAMEYLDGLSFVFAKGKK</sequence>
<dbReference type="EMBL" id="CAJOBG010004017">
    <property type="protein sequence ID" value="CAF4091308.1"/>
    <property type="molecule type" value="Genomic_DNA"/>
</dbReference>
<evidence type="ECO:0000313" key="3">
    <source>
        <dbReference type="Proteomes" id="UP000663856"/>
    </source>
</evidence>
<evidence type="ECO:0000313" key="4">
    <source>
        <dbReference type="Proteomes" id="UP000663866"/>
    </source>
</evidence>
<comment type="caution">
    <text evidence="1">The sequence shown here is derived from an EMBL/GenBank/DDBJ whole genome shotgun (WGS) entry which is preliminary data.</text>
</comment>
<dbReference type="AlphaFoldDB" id="A0A816NXL4"/>
<evidence type="ECO:0000313" key="2">
    <source>
        <dbReference type="EMBL" id="CAF4091308.1"/>
    </source>
</evidence>
<dbReference type="EMBL" id="CAJNRF010002698">
    <property type="protein sequence ID" value="CAF2041419.1"/>
    <property type="molecule type" value="Genomic_DNA"/>
</dbReference>
<keyword evidence="4" id="KW-1185">Reference proteome</keyword>
<protein>
    <submittedName>
        <fullName evidence="1">Uncharacterized protein</fullName>
    </submittedName>
</protein>
<feature type="non-terminal residue" evidence="1">
    <location>
        <position position="1"/>
    </location>
</feature>
<name>A0A816NXL4_9BILA</name>
<accession>A0A816NXL4</accession>